<dbReference type="AlphaFoldDB" id="A0A653ZRI1"/>
<name>A0A653ZRI1_SPHMU</name>
<evidence type="ECO:0000313" key="1">
    <source>
        <dbReference type="EMBL" id="VXC57973.1"/>
    </source>
</evidence>
<sequence length="211" mass="25138">MFKVIQTSNGKLLINHTFILDLKNIISRNWNDFNALFESFDTFEQSMNKLNEIRREEAHNRPISQQNLEELQVIHSKLLSRIFETYSFNKSNYLIENWKRQIQKIFIINLTNYKQTKKTVAISVESIIENSERLIKYLAAILFDLNSLIVPIQKKTHHDKLIEIYNNAVNIEKDRIAYARNRGKGLDHLIERERLQKVEMDIFFEEHLKSS</sequence>
<proteinExistence type="predicted"/>
<accession>A0A653ZRI1</accession>
<reference evidence="1 2" key="1">
    <citation type="submission" date="2019-10" db="EMBL/GenBank/DDBJ databases">
        <authorList>
            <person name="Karimi E."/>
        </authorList>
    </citation>
    <scope>NUCLEOTIDE SEQUENCE [LARGE SCALE GENOMIC DNA]</scope>
    <source>
        <strain evidence="1">Sphingobacterium sp. 8BC</strain>
    </source>
</reference>
<evidence type="ECO:0000313" key="2">
    <source>
        <dbReference type="Proteomes" id="UP000432350"/>
    </source>
</evidence>
<dbReference type="EMBL" id="CABWMV010000007">
    <property type="protein sequence ID" value="VXC57973.1"/>
    <property type="molecule type" value="Genomic_DNA"/>
</dbReference>
<organism evidence="1 2">
    <name type="scientific">Sphingobacterium multivorum</name>
    <dbReference type="NCBI Taxonomy" id="28454"/>
    <lineage>
        <taxon>Bacteria</taxon>
        <taxon>Pseudomonadati</taxon>
        <taxon>Bacteroidota</taxon>
        <taxon>Sphingobacteriia</taxon>
        <taxon>Sphingobacteriales</taxon>
        <taxon>Sphingobacteriaceae</taxon>
        <taxon>Sphingobacterium</taxon>
    </lineage>
</organism>
<dbReference type="Proteomes" id="UP000432350">
    <property type="component" value="Unassembled WGS sequence"/>
</dbReference>
<evidence type="ECO:0008006" key="3">
    <source>
        <dbReference type="Google" id="ProtNLM"/>
    </source>
</evidence>
<protein>
    <recommendedName>
        <fullName evidence="3">Swt1-like HEPN domain-containing protein</fullName>
    </recommendedName>
</protein>
<gene>
    <name evidence="1" type="ORF">SPHINGO8BC_150012</name>
</gene>